<evidence type="ECO:0000256" key="5">
    <source>
        <dbReference type="ARBA" id="ARBA00022692"/>
    </source>
</evidence>
<comment type="caution">
    <text evidence="9">The sequence shown here is derived from an EMBL/GenBank/DDBJ whole genome shotgun (WGS) entry which is preliminary data.</text>
</comment>
<dbReference type="Pfam" id="PF02653">
    <property type="entry name" value="BPD_transp_2"/>
    <property type="match status" value="1"/>
</dbReference>
<dbReference type="Proteomes" id="UP000185783">
    <property type="component" value="Unassembled WGS sequence"/>
</dbReference>
<proteinExistence type="predicted"/>
<keyword evidence="3" id="KW-1003">Cell membrane</keyword>
<keyword evidence="5 8" id="KW-0812">Transmembrane</keyword>
<evidence type="ECO:0000256" key="4">
    <source>
        <dbReference type="ARBA" id="ARBA00022519"/>
    </source>
</evidence>
<feature type="transmembrane region" description="Helical" evidence="8">
    <location>
        <begin position="45"/>
        <end position="69"/>
    </location>
</feature>
<dbReference type="InterPro" id="IPR001851">
    <property type="entry name" value="ABC_transp_permease"/>
</dbReference>
<feature type="transmembrane region" description="Helical" evidence="8">
    <location>
        <begin position="163"/>
        <end position="186"/>
    </location>
</feature>
<evidence type="ECO:0000256" key="6">
    <source>
        <dbReference type="ARBA" id="ARBA00022989"/>
    </source>
</evidence>
<dbReference type="PANTHER" id="PTHR32196:SF21">
    <property type="entry name" value="ABC TRANSPORTER PERMEASE PROTEIN YPHD-RELATED"/>
    <property type="match status" value="1"/>
</dbReference>
<evidence type="ECO:0000313" key="10">
    <source>
        <dbReference type="Proteomes" id="UP000185783"/>
    </source>
</evidence>
<organism evidence="9 10">
    <name type="scientific">Pseudovibrio exalbescens</name>
    <dbReference type="NCBI Taxonomy" id="197461"/>
    <lineage>
        <taxon>Bacteria</taxon>
        <taxon>Pseudomonadati</taxon>
        <taxon>Pseudomonadota</taxon>
        <taxon>Alphaproteobacteria</taxon>
        <taxon>Hyphomicrobiales</taxon>
        <taxon>Stappiaceae</taxon>
        <taxon>Pseudovibrio</taxon>
    </lineage>
</organism>
<feature type="transmembrane region" description="Helical" evidence="8">
    <location>
        <begin position="248"/>
        <end position="279"/>
    </location>
</feature>
<dbReference type="CDD" id="cd06579">
    <property type="entry name" value="TM_PBP1_transp_AraH_like"/>
    <property type="match status" value="1"/>
</dbReference>
<sequence length="323" mass="34471">MLNRLKSVEGSLLAVIVVLGLLLSLTTDSFLTVQNMFDLLNNQAVNIIFAVGLVVVLVSGGIDISFSISASVVQYVVVTLVLSMGGGNWAIGLVLAAGCGLMLGLVNAFLIHRFRIVSIIVTIGTFNLFFGLLMYFTRGRSIYNIPDWLYYRIPVLELSDASLYLPIVVAVLLAFVTWFFMTRMGFGRMIIGFGSDPEAARRSGINIAFIQAFAYGWLGLCAGIGGLMQAHIVQEVVPNALYGRELEILAAVVLGGAVLGGGRGTVIGAILGVMLLAVVQNGLNLLGITPFAFKAIVGIIILMAITATNIDRLLPKRSTKVEG</sequence>
<evidence type="ECO:0000313" key="9">
    <source>
        <dbReference type="EMBL" id="OKL44513.1"/>
    </source>
</evidence>
<accession>A0A1U7JID6</accession>
<dbReference type="OrthoDB" id="8843934at2"/>
<dbReference type="GO" id="GO:0005886">
    <property type="term" value="C:plasma membrane"/>
    <property type="evidence" value="ECO:0007669"/>
    <property type="project" value="UniProtKB-SubCell"/>
</dbReference>
<evidence type="ECO:0000256" key="3">
    <source>
        <dbReference type="ARBA" id="ARBA00022475"/>
    </source>
</evidence>
<keyword evidence="7 8" id="KW-0472">Membrane</keyword>
<feature type="transmembrane region" description="Helical" evidence="8">
    <location>
        <begin position="12"/>
        <end position="33"/>
    </location>
</feature>
<dbReference type="STRING" id="197461.A3843_09005"/>
<keyword evidence="6 8" id="KW-1133">Transmembrane helix</keyword>
<feature type="transmembrane region" description="Helical" evidence="8">
    <location>
        <begin position="89"/>
        <end position="110"/>
    </location>
</feature>
<feature type="transmembrane region" description="Helical" evidence="8">
    <location>
        <begin position="117"/>
        <end position="136"/>
    </location>
</feature>
<keyword evidence="10" id="KW-1185">Reference proteome</keyword>
<evidence type="ECO:0000256" key="2">
    <source>
        <dbReference type="ARBA" id="ARBA00022448"/>
    </source>
</evidence>
<dbReference type="PANTHER" id="PTHR32196">
    <property type="entry name" value="ABC TRANSPORTER PERMEASE PROTEIN YPHD-RELATED-RELATED"/>
    <property type="match status" value="1"/>
</dbReference>
<dbReference type="EMBL" id="LVVZ01000014">
    <property type="protein sequence ID" value="OKL44513.1"/>
    <property type="molecule type" value="Genomic_DNA"/>
</dbReference>
<comment type="subcellular location">
    <subcellularLocation>
        <location evidence="1">Cell membrane</location>
        <topology evidence="1">Multi-pass membrane protein</topology>
    </subcellularLocation>
</comment>
<evidence type="ECO:0000256" key="1">
    <source>
        <dbReference type="ARBA" id="ARBA00004651"/>
    </source>
</evidence>
<name>A0A1U7JID6_9HYPH</name>
<evidence type="ECO:0000256" key="7">
    <source>
        <dbReference type="ARBA" id="ARBA00023136"/>
    </source>
</evidence>
<feature type="transmembrane region" description="Helical" evidence="8">
    <location>
        <begin position="207"/>
        <end position="228"/>
    </location>
</feature>
<dbReference type="RefSeq" id="WP_028480478.1">
    <property type="nucleotide sequence ID" value="NZ_LVVZ01000014.1"/>
</dbReference>
<evidence type="ECO:0000256" key="8">
    <source>
        <dbReference type="SAM" id="Phobius"/>
    </source>
</evidence>
<dbReference type="AlphaFoldDB" id="A0A1U7JID6"/>
<protein>
    <submittedName>
        <fullName evidence="9">Sugar ABC transporter permease</fullName>
    </submittedName>
</protein>
<feature type="transmembrane region" description="Helical" evidence="8">
    <location>
        <begin position="291"/>
        <end position="310"/>
    </location>
</feature>
<keyword evidence="4" id="KW-0997">Cell inner membrane</keyword>
<reference evidence="9 10" key="1">
    <citation type="submission" date="2016-03" db="EMBL/GenBank/DDBJ databases">
        <title>Genome sequence of Nesiotobacter sp. nov., a moderately halophilic alphaproteobacterium isolated from the Yellow Sea, China.</title>
        <authorList>
            <person name="Zhang G."/>
            <person name="Zhang R."/>
        </authorList>
    </citation>
    <scope>NUCLEOTIDE SEQUENCE [LARGE SCALE GENOMIC DNA]</scope>
    <source>
        <strain evidence="9 10">WB1-6</strain>
    </source>
</reference>
<dbReference type="GO" id="GO:0022857">
    <property type="term" value="F:transmembrane transporter activity"/>
    <property type="evidence" value="ECO:0007669"/>
    <property type="project" value="InterPro"/>
</dbReference>
<gene>
    <name evidence="9" type="ORF">A3843_09005</name>
</gene>
<keyword evidence="2" id="KW-0813">Transport</keyword>